<organism evidence="1 2">
    <name type="scientific">Pseudomonas phage vB_PsyM_KIL4</name>
    <dbReference type="NCBI Taxonomy" id="1777069"/>
    <lineage>
        <taxon>Viruses</taxon>
        <taxon>Duplodnaviria</taxon>
        <taxon>Heunggongvirae</taxon>
        <taxon>Uroviricota</taxon>
        <taxon>Caudoviricetes</taxon>
        <taxon>Vandenendeviridae</taxon>
        <taxon>Gorskivirinae</taxon>
        <taxon>Flaumdravirus</taxon>
        <taxon>Flaumdravirus KIL2</taxon>
    </lineage>
</organism>
<reference evidence="1 2" key="1">
    <citation type="journal article" date="2016" name="Front. Microbiol.">
        <title>Characterization of Novel Bacteriophages for Biocontrol of Bacterial Blight in Leek Caused by Pseudomonas syringae pv. porri.</title>
        <authorList>
            <person name="Rombouts S."/>
            <person name="Lavigne R."/>
        </authorList>
    </citation>
    <scope>NUCLEOTIDE SEQUENCE [LARGE SCALE GENOMIC DNA]</scope>
</reference>
<keyword evidence="2" id="KW-1185">Reference proteome</keyword>
<accession>A0A142IEV3</accession>
<name>A0A142IEV3_9CAUD</name>
<dbReference type="EMBL" id="KU130129">
    <property type="protein sequence ID" value="AMR57758.1"/>
    <property type="molecule type" value="Genomic_DNA"/>
</dbReference>
<sequence>MSLFRSDVWVGRRFQCGETGVIVTLTEDMVRPRAFIGVGNGAIDLGDGYCSRRVGDVKELKEVDE</sequence>
<evidence type="ECO:0000313" key="2">
    <source>
        <dbReference type="Proteomes" id="UP000229945"/>
    </source>
</evidence>
<evidence type="ECO:0000313" key="1">
    <source>
        <dbReference type="EMBL" id="AMR57758.1"/>
    </source>
</evidence>
<proteinExistence type="predicted"/>
<protein>
    <submittedName>
        <fullName evidence="1">Uncharacterized protein</fullName>
    </submittedName>
</protein>
<gene>
    <name evidence="1" type="ORF">vB_PsyM_KIL4_0025</name>
</gene>
<dbReference type="Proteomes" id="UP000229945">
    <property type="component" value="Segment"/>
</dbReference>